<evidence type="ECO:0000259" key="12">
    <source>
        <dbReference type="Pfam" id="PF02096"/>
    </source>
</evidence>
<dbReference type="CDD" id="cd20069">
    <property type="entry name" value="5TM_Oxa1-like"/>
    <property type="match status" value="1"/>
</dbReference>
<name>A0AAW1B7Q1_CROAD</name>
<feature type="region of interest" description="Disordered" evidence="10">
    <location>
        <begin position="506"/>
        <end position="530"/>
    </location>
</feature>
<keyword evidence="4" id="KW-0999">Mitochondrion inner membrane</keyword>
<proteinExistence type="inferred from homology"/>
<dbReference type="GO" id="GO:0032979">
    <property type="term" value="P:protein insertion into mitochondrial inner membrane from matrix"/>
    <property type="evidence" value="ECO:0007669"/>
    <property type="project" value="TreeGrafter"/>
</dbReference>
<comment type="similarity">
    <text evidence="2 9">Belongs to the OXA1/ALB3/YidC family.</text>
</comment>
<dbReference type="PANTHER" id="PTHR12428:SF66">
    <property type="entry name" value="MITOCHONDRIAL INNER MEMBRANE PROTEIN OXA1L"/>
    <property type="match status" value="1"/>
</dbReference>
<evidence type="ECO:0000256" key="4">
    <source>
        <dbReference type="ARBA" id="ARBA00022792"/>
    </source>
</evidence>
<gene>
    <name evidence="13" type="ORF">NXF25_021567</name>
</gene>
<evidence type="ECO:0000256" key="3">
    <source>
        <dbReference type="ARBA" id="ARBA00022692"/>
    </source>
</evidence>
<evidence type="ECO:0000256" key="7">
    <source>
        <dbReference type="ARBA" id="ARBA00023128"/>
    </source>
</evidence>
<keyword evidence="7" id="KW-0496">Mitochondrion</keyword>
<organism evidence="13 14">
    <name type="scientific">Crotalus adamanteus</name>
    <name type="common">Eastern diamondback rattlesnake</name>
    <dbReference type="NCBI Taxonomy" id="8729"/>
    <lineage>
        <taxon>Eukaryota</taxon>
        <taxon>Metazoa</taxon>
        <taxon>Chordata</taxon>
        <taxon>Craniata</taxon>
        <taxon>Vertebrata</taxon>
        <taxon>Euteleostomi</taxon>
        <taxon>Lepidosauria</taxon>
        <taxon>Squamata</taxon>
        <taxon>Bifurcata</taxon>
        <taxon>Unidentata</taxon>
        <taxon>Episquamata</taxon>
        <taxon>Toxicofera</taxon>
        <taxon>Serpentes</taxon>
        <taxon>Colubroidea</taxon>
        <taxon>Viperidae</taxon>
        <taxon>Crotalinae</taxon>
        <taxon>Crotalus</taxon>
    </lineage>
</organism>
<sequence length="530" mass="58620">MLQPVQETGLAGLQVAKAEKILGWEDLPEPIVGASLPARNMAALPLPYRLDKHQEAQKKYRSALGLRGRTGEAKPRARNQEGRGGLGRASTRPFRPTFRSRDEAAGSSAAEAVKPETMAAFAALRRACIAAGGLHPQVPRTSTPLRWSQVKSRLASPQHSQNCHVVLFRPAIRHQSTAAAAGTQVAQAAAPAPVETVLPLEELSQVVEESTLAELGLGGVSPVGLIMKILESFHLDLGLPWWGAIVGGTVLARCLVFPLIVKSQRQAVLLNNHYPQMSEMNSRITDARKSGNRKEFMKAYTELNQYQKQHNLNPRAGFLAPLVQTPIFISFFFALRKMAECPVPSMETGGLWWFTDLTAPDPYYALPLITTATMWAVLEFGAETGVSNPSYHVMKTVFRLMPVLLLPITINFPAAIFTYWLTSNLYSLGQVLLLRLPSVRTFLRMPKPEIHKPAAGQAPKGLFDSFKTGWESFQAKRRLQEREDRIKNHLTLAAAGPLRQTFAENPMKNLQLESSKTTTTKKRPWEDTLI</sequence>
<evidence type="ECO:0000313" key="13">
    <source>
        <dbReference type="EMBL" id="KAK9398206.1"/>
    </source>
</evidence>
<evidence type="ECO:0000256" key="11">
    <source>
        <dbReference type="SAM" id="Phobius"/>
    </source>
</evidence>
<dbReference type="NCBIfam" id="TIGR03592">
    <property type="entry name" value="yidC_oxa1_cterm"/>
    <property type="match status" value="1"/>
</dbReference>
<feature type="transmembrane region" description="Helical" evidence="11">
    <location>
        <begin position="239"/>
        <end position="261"/>
    </location>
</feature>
<feature type="transmembrane region" description="Helical" evidence="11">
    <location>
        <begin position="316"/>
        <end position="335"/>
    </location>
</feature>
<evidence type="ECO:0000256" key="2">
    <source>
        <dbReference type="ARBA" id="ARBA00009877"/>
    </source>
</evidence>
<evidence type="ECO:0000256" key="9">
    <source>
        <dbReference type="RuleBase" id="RU003945"/>
    </source>
</evidence>
<dbReference type="PANTHER" id="PTHR12428">
    <property type="entry name" value="OXA1"/>
    <property type="match status" value="1"/>
</dbReference>
<evidence type="ECO:0000256" key="1">
    <source>
        <dbReference type="ARBA" id="ARBA00004448"/>
    </source>
</evidence>
<keyword evidence="3 9" id="KW-0812">Transmembrane</keyword>
<comment type="caution">
    <text evidence="13">The sequence shown here is derived from an EMBL/GenBank/DDBJ whole genome shotgun (WGS) entry which is preliminary data.</text>
</comment>
<protein>
    <submittedName>
        <fullName evidence="13">Mitochondrial inner membrane protein OXA1L</fullName>
    </submittedName>
</protein>
<evidence type="ECO:0000256" key="8">
    <source>
        <dbReference type="ARBA" id="ARBA00023136"/>
    </source>
</evidence>
<feature type="region of interest" description="Disordered" evidence="10">
    <location>
        <begin position="66"/>
        <end position="110"/>
    </location>
</feature>
<dbReference type="GO" id="GO:0005743">
    <property type="term" value="C:mitochondrial inner membrane"/>
    <property type="evidence" value="ECO:0007669"/>
    <property type="project" value="UniProtKB-SubCell"/>
</dbReference>
<feature type="transmembrane region" description="Helical" evidence="11">
    <location>
        <begin position="403"/>
        <end position="421"/>
    </location>
</feature>
<dbReference type="Proteomes" id="UP001474421">
    <property type="component" value="Unassembled WGS sequence"/>
</dbReference>
<keyword evidence="6 11" id="KW-1133">Transmembrane helix</keyword>
<feature type="transmembrane region" description="Helical" evidence="11">
    <location>
        <begin position="363"/>
        <end position="382"/>
    </location>
</feature>
<dbReference type="EMBL" id="JAOTOJ010000008">
    <property type="protein sequence ID" value="KAK9398206.1"/>
    <property type="molecule type" value="Genomic_DNA"/>
</dbReference>
<reference evidence="13 14" key="1">
    <citation type="journal article" date="2024" name="Proc. Natl. Acad. Sci. U.S.A.">
        <title>The genetic regulatory architecture and epigenomic basis for age-related changes in rattlesnake venom.</title>
        <authorList>
            <person name="Hogan M.P."/>
            <person name="Holding M.L."/>
            <person name="Nystrom G.S."/>
            <person name="Colston T.J."/>
            <person name="Bartlett D.A."/>
            <person name="Mason A.J."/>
            <person name="Ellsworth S.A."/>
            <person name="Rautsaw R.M."/>
            <person name="Lawrence K.C."/>
            <person name="Strickland J.L."/>
            <person name="He B."/>
            <person name="Fraser P."/>
            <person name="Margres M.J."/>
            <person name="Gilbert D.M."/>
            <person name="Gibbs H.L."/>
            <person name="Parkinson C.L."/>
            <person name="Rokyta D.R."/>
        </authorList>
    </citation>
    <scope>NUCLEOTIDE SEQUENCE [LARGE SCALE GENOMIC DNA]</scope>
    <source>
        <strain evidence="13">DRR0105</strain>
    </source>
</reference>
<keyword evidence="14" id="KW-1185">Reference proteome</keyword>
<keyword evidence="5" id="KW-0809">Transit peptide</keyword>
<feature type="domain" description="Membrane insertase YidC/Oxa/ALB C-terminal" evidence="12">
    <location>
        <begin position="241"/>
        <end position="434"/>
    </location>
</feature>
<dbReference type="InterPro" id="IPR028055">
    <property type="entry name" value="YidC/Oxa/ALB_C"/>
</dbReference>
<evidence type="ECO:0000313" key="14">
    <source>
        <dbReference type="Proteomes" id="UP001474421"/>
    </source>
</evidence>
<evidence type="ECO:0000256" key="5">
    <source>
        <dbReference type="ARBA" id="ARBA00022946"/>
    </source>
</evidence>
<keyword evidence="8 11" id="KW-0472">Membrane</keyword>
<accession>A0AAW1B7Q1</accession>
<feature type="compositionally biased region" description="Basic and acidic residues" evidence="10">
    <location>
        <begin position="69"/>
        <end position="81"/>
    </location>
</feature>
<comment type="subcellular location">
    <subcellularLocation>
        <location evidence="9">Membrane</location>
        <topology evidence="9">Multi-pass membrane protein</topology>
    </subcellularLocation>
    <subcellularLocation>
        <location evidence="1">Mitochondrion inner membrane</location>
        <topology evidence="1">Multi-pass membrane protein</topology>
    </subcellularLocation>
</comment>
<dbReference type="Pfam" id="PF02096">
    <property type="entry name" value="60KD_IMP"/>
    <property type="match status" value="1"/>
</dbReference>
<dbReference type="AlphaFoldDB" id="A0AAW1B7Q1"/>
<dbReference type="GO" id="GO:0032977">
    <property type="term" value="F:membrane insertase activity"/>
    <property type="evidence" value="ECO:0007669"/>
    <property type="project" value="InterPro"/>
</dbReference>
<evidence type="ECO:0000256" key="10">
    <source>
        <dbReference type="SAM" id="MobiDB-lite"/>
    </source>
</evidence>
<dbReference type="InterPro" id="IPR001708">
    <property type="entry name" value="YidC/ALB3/OXA1/COX18"/>
</dbReference>
<evidence type="ECO:0000256" key="6">
    <source>
        <dbReference type="ARBA" id="ARBA00022989"/>
    </source>
</evidence>